<feature type="non-terminal residue" evidence="2">
    <location>
        <position position="263"/>
    </location>
</feature>
<dbReference type="Pfam" id="PF01522">
    <property type="entry name" value="Polysacc_deac_1"/>
    <property type="match status" value="1"/>
</dbReference>
<reference evidence="2" key="1">
    <citation type="journal article" date="2010" name="Appl. Environ. Microbiol.">
        <title>Cellulosilyticum ruminicola, a newly described rumen bacterium that possesses redundant fibrolytic-protein-encoding genes and degrades lignocellulose with multiple carbohydrate- borne fibrolytic enzymes.</title>
        <authorList>
            <person name="Cai S."/>
            <person name="Li J."/>
            <person name="Hu F.Z."/>
            <person name="Zhang K."/>
            <person name="Luo Y."/>
            <person name="Janto B."/>
            <person name="Boissy R."/>
            <person name="Ehrlich G."/>
            <person name="Dong X."/>
        </authorList>
    </citation>
    <scope>NUCLEOTIDE SEQUENCE</scope>
    <source>
        <strain evidence="2">CGMCC 1.5065</strain>
    </source>
</reference>
<dbReference type="GO" id="GO:0016810">
    <property type="term" value="F:hydrolase activity, acting on carbon-nitrogen (but not peptide) bonds"/>
    <property type="evidence" value="ECO:0007669"/>
    <property type="project" value="InterPro"/>
</dbReference>
<evidence type="ECO:0000313" key="2">
    <source>
        <dbReference type="EMBL" id="ACZ98642.1"/>
    </source>
</evidence>
<dbReference type="Gene3D" id="3.20.20.370">
    <property type="entry name" value="Glycoside hydrolase/deacetylase"/>
    <property type="match status" value="1"/>
</dbReference>
<dbReference type="SUPFAM" id="SSF88713">
    <property type="entry name" value="Glycoside hydrolase/deacetylase"/>
    <property type="match status" value="1"/>
</dbReference>
<evidence type="ECO:0000259" key="1">
    <source>
        <dbReference type="PROSITE" id="PS51677"/>
    </source>
</evidence>
<dbReference type="AlphaFoldDB" id="D2KFP0"/>
<dbReference type="GO" id="GO:0005975">
    <property type="term" value="P:carbohydrate metabolic process"/>
    <property type="evidence" value="ECO:0007669"/>
    <property type="project" value="InterPro"/>
</dbReference>
<dbReference type="InterPro" id="IPR011330">
    <property type="entry name" value="Glyco_hydro/deAcase_b/a-brl"/>
</dbReference>
<organism evidence="2">
    <name type="scientific">Cellulosilyticum ruminicola</name>
    <dbReference type="NCBI Taxonomy" id="425254"/>
    <lineage>
        <taxon>Bacteria</taxon>
        <taxon>Bacillati</taxon>
        <taxon>Bacillota</taxon>
        <taxon>Clostridia</taxon>
        <taxon>Lachnospirales</taxon>
        <taxon>Cellulosilyticaceae</taxon>
        <taxon>Cellulosilyticum</taxon>
    </lineage>
</organism>
<dbReference type="PANTHER" id="PTHR10587:SF128">
    <property type="entry name" value="POLYSACCHARIDE DEACETYLASE PDAB-RELATED"/>
    <property type="match status" value="1"/>
</dbReference>
<protein>
    <submittedName>
        <fullName evidence="2">Esterase</fullName>
    </submittedName>
</protein>
<proteinExistence type="predicted"/>
<feature type="domain" description="NodB homology" evidence="1">
    <location>
        <begin position="48"/>
        <end position="227"/>
    </location>
</feature>
<dbReference type="EMBL" id="GU211318">
    <property type="protein sequence ID" value="ACZ98642.1"/>
    <property type="molecule type" value="Genomic_DNA"/>
</dbReference>
<dbReference type="InterPro" id="IPR002509">
    <property type="entry name" value="NODB_dom"/>
</dbReference>
<dbReference type="InterPro" id="IPR050248">
    <property type="entry name" value="Polysacc_deacetylase_ArnD"/>
</dbReference>
<accession>D2KFP0</accession>
<dbReference type="GO" id="GO:0016020">
    <property type="term" value="C:membrane"/>
    <property type="evidence" value="ECO:0007669"/>
    <property type="project" value="TreeGrafter"/>
</dbReference>
<dbReference type="PANTHER" id="PTHR10587">
    <property type="entry name" value="GLYCOSYL TRANSFERASE-RELATED"/>
    <property type="match status" value="1"/>
</dbReference>
<name>D2KFP0_9FIRM</name>
<dbReference type="PROSITE" id="PS51677">
    <property type="entry name" value="NODB"/>
    <property type="match status" value="1"/>
</dbReference>
<sequence>MRQIKQIFKVICLVVLCISFVGEGMSLKASQPNKKLLPIYCVDTQGEKKVALTFDAAWGADDTDQIIEILGKYNVKATFFMVGDWAKKYPEAVKKFQEAGHDIANHSNKHPHVCQMNKEAIKKDLLEAHATLKELTGTQPYLYRPPYGEYNNTVLEAAKECGYYTIQWDVDSLDWKEYGLEPLINKVLNHKNLRPGTIILMHNDTKYTAAALESIVKGIIDKGYTFVPVSELIYKDMNCKIDHEGRQLAPVSQAADTNTQQVN</sequence>